<dbReference type="CDD" id="cd05829">
    <property type="entry name" value="Sortase_F"/>
    <property type="match status" value="1"/>
</dbReference>
<dbReference type="RefSeq" id="WP_143936995.1">
    <property type="nucleotide sequence ID" value="NZ_VKKG01000001.1"/>
</dbReference>
<name>A0A553K5C2_9ACTN</name>
<protein>
    <submittedName>
        <fullName evidence="3">Class F sortase</fullName>
    </submittedName>
</protein>
<dbReference type="AlphaFoldDB" id="A0A553K5C2"/>
<proteinExistence type="predicted"/>
<accession>A0A553K5C2</accession>
<dbReference type="Pfam" id="PF04203">
    <property type="entry name" value="Sortase"/>
    <property type="match status" value="1"/>
</dbReference>
<dbReference type="InterPro" id="IPR005754">
    <property type="entry name" value="Sortase"/>
</dbReference>
<evidence type="ECO:0000313" key="3">
    <source>
        <dbReference type="EMBL" id="TRY19910.1"/>
    </source>
</evidence>
<evidence type="ECO:0000313" key="4">
    <source>
        <dbReference type="Proteomes" id="UP000317638"/>
    </source>
</evidence>
<feature type="compositionally biased region" description="Low complexity" evidence="2">
    <location>
        <begin position="76"/>
        <end position="96"/>
    </location>
</feature>
<sequence>MTAPRRAAPPVGRSPSTRLLDWCRTAWQPAALAAAACLVVAGLWPGPSQPPAPAPEAPGAQVTAPVRPSAGKPEETTSAPGDGTTPAPTATVAPATPSPRLMVASLGISAPVREVGVVGQELEVPEDPGEVGIWRDGARPGDDAGTVLVTGHVSWDGRRGALWSLAAAGPGDIIDLLTPDGDASRWRVVSIDRLPRDADHPELFTTDGQHRLVVVTCGGPVVDGHYRDLVQVVAVRK</sequence>
<evidence type="ECO:0000256" key="2">
    <source>
        <dbReference type="SAM" id="MobiDB-lite"/>
    </source>
</evidence>
<dbReference type="InterPro" id="IPR023365">
    <property type="entry name" value="Sortase_dom-sf"/>
</dbReference>
<dbReference type="GO" id="GO:0016787">
    <property type="term" value="F:hydrolase activity"/>
    <property type="evidence" value="ECO:0007669"/>
    <property type="project" value="UniProtKB-KW"/>
</dbReference>
<organism evidence="3 4">
    <name type="scientific">Tessaracoccus rhinocerotis</name>
    <dbReference type="NCBI Taxonomy" id="1689449"/>
    <lineage>
        <taxon>Bacteria</taxon>
        <taxon>Bacillati</taxon>
        <taxon>Actinomycetota</taxon>
        <taxon>Actinomycetes</taxon>
        <taxon>Propionibacteriales</taxon>
        <taxon>Propionibacteriaceae</taxon>
        <taxon>Tessaracoccus</taxon>
    </lineage>
</organism>
<evidence type="ECO:0000256" key="1">
    <source>
        <dbReference type="ARBA" id="ARBA00022801"/>
    </source>
</evidence>
<reference evidence="3 4" key="1">
    <citation type="submission" date="2019-07" db="EMBL/GenBank/DDBJ databases">
        <authorList>
            <person name="Zhou L.-Y."/>
        </authorList>
    </citation>
    <scope>NUCLEOTIDE SEQUENCE [LARGE SCALE GENOMIC DNA]</scope>
    <source>
        <strain evidence="3 4">YIM 101269</strain>
    </source>
</reference>
<feature type="region of interest" description="Disordered" evidence="2">
    <location>
        <begin position="48"/>
        <end position="96"/>
    </location>
</feature>
<keyword evidence="1" id="KW-0378">Hydrolase</keyword>
<gene>
    <name evidence="3" type="ORF">FOJ82_03250</name>
</gene>
<dbReference type="Gene3D" id="2.40.260.10">
    <property type="entry name" value="Sortase"/>
    <property type="match status" value="1"/>
</dbReference>
<dbReference type="EMBL" id="VKKG01000001">
    <property type="protein sequence ID" value="TRY19910.1"/>
    <property type="molecule type" value="Genomic_DNA"/>
</dbReference>
<dbReference type="OrthoDB" id="525039at2"/>
<dbReference type="InterPro" id="IPR042001">
    <property type="entry name" value="Sortase_F"/>
</dbReference>
<comment type="caution">
    <text evidence="3">The sequence shown here is derived from an EMBL/GenBank/DDBJ whole genome shotgun (WGS) entry which is preliminary data.</text>
</comment>
<dbReference type="Proteomes" id="UP000317638">
    <property type="component" value="Unassembled WGS sequence"/>
</dbReference>
<dbReference type="SUPFAM" id="SSF63817">
    <property type="entry name" value="Sortase"/>
    <property type="match status" value="1"/>
</dbReference>
<keyword evidence="4" id="KW-1185">Reference proteome</keyword>